<dbReference type="InterPro" id="IPR012347">
    <property type="entry name" value="Ferritin-like"/>
</dbReference>
<organism evidence="2 3">
    <name type="scientific">Nocardioides zhouii</name>
    <dbReference type="NCBI Taxonomy" id="1168729"/>
    <lineage>
        <taxon>Bacteria</taxon>
        <taxon>Bacillati</taxon>
        <taxon>Actinomycetota</taxon>
        <taxon>Actinomycetes</taxon>
        <taxon>Propionibacteriales</taxon>
        <taxon>Nocardioidaceae</taxon>
        <taxon>Nocardioides</taxon>
    </lineage>
</organism>
<dbReference type="OrthoDB" id="26872at2"/>
<reference evidence="2 3" key="1">
    <citation type="submission" date="2019-01" db="EMBL/GenBank/DDBJ databases">
        <title>Novel species of Nocardioides.</title>
        <authorList>
            <person name="Liu Q."/>
            <person name="X Y.-H."/>
        </authorList>
    </citation>
    <scope>NUCLEOTIDE SEQUENCE [LARGE SCALE GENOMIC DNA]</scope>
    <source>
        <strain evidence="2 3">HLT2-9</strain>
    </source>
</reference>
<dbReference type="AlphaFoldDB" id="A0A4Q2SN16"/>
<feature type="domain" description="DUF305" evidence="1">
    <location>
        <begin position="58"/>
        <end position="189"/>
    </location>
</feature>
<sequence>MRRLMAIVAAVVVVLLGAGITGMALAHSDDRPGWGRHPMSTSGWVDGSMMGSARSTDEAGYLSEMVAHHREAIVAAGELIRSDRPAMRAFGRRIVADQTAQIELMQGWLAEWYAGERDAAYAPMMRDLSGLSGVALDRAFLDNMIGHHMAAVMMSQQLLMGGLAEHREVVELARTIRDDQRVEIRWMHAARSPLDR</sequence>
<name>A0A4Q2SN16_9ACTN</name>
<comment type="caution">
    <text evidence="2">The sequence shown here is derived from an EMBL/GenBank/DDBJ whole genome shotgun (WGS) entry which is preliminary data.</text>
</comment>
<evidence type="ECO:0000313" key="2">
    <source>
        <dbReference type="EMBL" id="RYC05550.1"/>
    </source>
</evidence>
<dbReference type="PANTHER" id="PTHR36933:SF1">
    <property type="entry name" value="SLL0788 PROTEIN"/>
    <property type="match status" value="1"/>
</dbReference>
<protein>
    <submittedName>
        <fullName evidence="2">DUF305 domain-containing protein</fullName>
    </submittedName>
</protein>
<evidence type="ECO:0000259" key="1">
    <source>
        <dbReference type="Pfam" id="PF03713"/>
    </source>
</evidence>
<keyword evidence="3" id="KW-1185">Reference proteome</keyword>
<dbReference type="Pfam" id="PF03713">
    <property type="entry name" value="DUF305"/>
    <property type="match status" value="1"/>
</dbReference>
<dbReference type="PANTHER" id="PTHR36933">
    <property type="entry name" value="SLL0788 PROTEIN"/>
    <property type="match status" value="1"/>
</dbReference>
<dbReference type="Proteomes" id="UP000291101">
    <property type="component" value="Unassembled WGS sequence"/>
</dbReference>
<dbReference type="EMBL" id="SDWV01000023">
    <property type="protein sequence ID" value="RYC05550.1"/>
    <property type="molecule type" value="Genomic_DNA"/>
</dbReference>
<proteinExistence type="predicted"/>
<evidence type="ECO:0000313" key="3">
    <source>
        <dbReference type="Proteomes" id="UP000291101"/>
    </source>
</evidence>
<dbReference type="InterPro" id="IPR005183">
    <property type="entry name" value="DUF305_CopM-like"/>
</dbReference>
<dbReference type="Gene3D" id="1.20.1260.10">
    <property type="match status" value="1"/>
</dbReference>
<accession>A0A4Q2SN16</accession>
<gene>
    <name evidence="2" type="ORF">EUA94_18305</name>
</gene>